<proteinExistence type="predicted"/>
<dbReference type="InterPro" id="IPR039422">
    <property type="entry name" value="MarR/SlyA-like"/>
</dbReference>
<dbReference type="Gene3D" id="1.10.10.10">
    <property type="entry name" value="Winged helix-like DNA-binding domain superfamily/Winged helix DNA-binding domain"/>
    <property type="match status" value="1"/>
</dbReference>
<sequence>MAPSLLLDRAAVQVSSAVQKVLRGSGLTLDRWRILDLLADREGMTMSEIASAVVVTGPTLTRIVDDLATKALVHREVDAHDRRRVLVHLTPRGQRLRRSLQPAVAEAEAAALSALTDDQRSTLSALLSRLTGTPATG</sequence>
<dbReference type="InterPro" id="IPR036388">
    <property type="entry name" value="WH-like_DNA-bd_sf"/>
</dbReference>
<organism evidence="2 3">
    <name type="scientific">Pseudonocardia cypriaca</name>
    <dbReference type="NCBI Taxonomy" id="882449"/>
    <lineage>
        <taxon>Bacteria</taxon>
        <taxon>Bacillati</taxon>
        <taxon>Actinomycetota</taxon>
        <taxon>Actinomycetes</taxon>
        <taxon>Pseudonocardiales</taxon>
        <taxon>Pseudonocardiaceae</taxon>
        <taxon>Pseudonocardia</taxon>
    </lineage>
</organism>
<dbReference type="SMART" id="SM00347">
    <property type="entry name" value="HTH_MARR"/>
    <property type="match status" value="1"/>
</dbReference>
<protein>
    <submittedName>
        <fullName evidence="2">DNA-binding MarR family transcriptional regulator</fullName>
    </submittedName>
</protein>
<dbReference type="Pfam" id="PF12802">
    <property type="entry name" value="MarR_2"/>
    <property type="match status" value="1"/>
</dbReference>
<dbReference type="InterPro" id="IPR036390">
    <property type="entry name" value="WH_DNA-bd_sf"/>
</dbReference>
<reference evidence="2 3" key="1">
    <citation type="submission" date="2019-06" db="EMBL/GenBank/DDBJ databases">
        <title>Sequencing the genomes of 1000 actinobacteria strains.</title>
        <authorList>
            <person name="Klenk H.-P."/>
        </authorList>
    </citation>
    <scope>NUCLEOTIDE SEQUENCE [LARGE SCALE GENOMIC DNA]</scope>
    <source>
        <strain evidence="2 3">DSM 45511</strain>
    </source>
</reference>
<name>A0A543FV32_9PSEU</name>
<gene>
    <name evidence="2" type="ORF">FB388_4899</name>
</gene>
<comment type="caution">
    <text evidence="2">The sequence shown here is derived from an EMBL/GenBank/DDBJ whole genome shotgun (WGS) entry which is preliminary data.</text>
</comment>
<dbReference type="SUPFAM" id="SSF46785">
    <property type="entry name" value="Winged helix' DNA-binding domain"/>
    <property type="match status" value="1"/>
</dbReference>
<dbReference type="PROSITE" id="PS50995">
    <property type="entry name" value="HTH_MARR_2"/>
    <property type="match status" value="1"/>
</dbReference>
<evidence type="ECO:0000313" key="3">
    <source>
        <dbReference type="Proteomes" id="UP000319818"/>
    </source>
</evidence>
<feature type="domain" description="HTH marR-type" evidence="1">
    <location>
        <begin position="1"/>
        <end position="132"/>
    </location>
</feature>
<dbReference type="GO" id="GO:0003677">
    <property type="term" value="F:DNA binding"/>
    <property type="evidence" value="ECO:0007669"/>
    <property type="project" value="UniProtKB-KW"/>
</dbReference>
<evidence type="ECO:0000313" key="2">
    <source>
        <dbReference type="EMBL" id="TQM37681.1"/>
    </source>
</evidence>
<dbReference type="PRINTS" id="PR00598">
    <property type="entry name" value="HTHMARR"/>
</dbReference>
<keyword evidence="2" id="KW-0238">DNA-binding</keyword>
<dbReference type="PANTHER" id="PTHR33164:SF43">
    <property type="entry name" value="HTH-TYPE TRANSCRIPTIONAL REPRESSOR YETL"/>
    <property type="match status" value="1"/>
</dbReference>
<dbReference type="GO" id="GO:0006950">
    <property type="term" value="P:response to stress"/>
    <property type="evidence" value="ECO:0007669"/>
    <property type="project" value="TreeGrafter"/>
</dbReference>
<dbReference type="EMBL" id="VFPH01000002">
    <property type="protein sequence ID" value="TQM37681.1"/>
    <property type="molecule type" value="Genomic_DNA"/>
</dbReference>
<dbReference type="AlphaFoldDB" id="A0A543FV32"/>
<accession>A0A543FV32</accession>
<evidence type="ECO:0000259" key="1">
    <source>
        <dbReference type="PROSITE" id="PS50995"/>
    </source>
</evidence>
<dbReference type="PANTHER" id="PTHR33164">
    <property type="entry name" value="TRANSCRIPTIONAL REGULATOR, MARR FAMILY"/>
    <property type="match status" value="1"/>
</dbReference>
<dbReference type="Proteomes" id="UP000319818">
    <property type="component" value="Unassembled WGS sequence"/>
</dbReference>
<dbReference type="GO" id="GO:0003700">
    <property type="term" value="F:DNA-binding transcription factor activity"/>
    <property type="evidence" value="ECO:0007669"/>
    <property type="project" value="InterPro"/>
</dbReference>
<dbReference type="InterPro" id="IPR000835">
    <property type="entry name" value="HTH_MarR-typ"/>
</dbReference>
<keyword evidence="3" id="KW-1185">Reference proteome</keyword>